<proteinExistence type="predicted"/>
<feature type="domain" description="ABM" evidence="1">
    <location>
        <begin position="35"/>
        <end position="101"/>
    </location>
</feature>
<dbReference type="SUPFAM" id="SSF54909">
    <property type="entry name" value="Dimeric alpha+beta barrel"/>
    <property type="match status" value="1"/>
</dbReference>
<dbReference type="Proteomes" id="UP001595075">
    <property type="component" value="Unassembled WGS sequence"/>
</dbReference>
<organism evidence="2 3">
    <name type="scientific">Oculimacula yallundae</name>
    <dbReference type="NCBI Taxonomy" id="86028"/>
    <lineage>
        <taxon>Eukaryota</taxon>
        <taxon>Fungi</taxon>
        <taxon>Dikarya</taxon>
        <taxon>Ascomycota</taxon>
        <taxon>Pezizomycotina</taxon>
        <taxon>Leotiomycetes</taxon>
        <taxon>Helotiales</taxon>
        <taxon>Ploettnerulaceae</taxon>
        <taxon>Oculimacula</taxon>
    </lineage>
</organism>
<accession>A0ABR4CCF6</accession>
<evidence type="ECO:0000313" key="2">
    <source>
        <dbReference type="EMBL" id="KAL2067202.1"/>
    </source>
</evidence>
<protein>
    <recommendedName>
        <fullName evidence="1">ABM domain-containing protein</fullName>
    </recommendedName>
</protein>
<comment type="caution">
    <text evidence="2">The sequence shown here is derived from an EMBL/GenBank/DDBJ whole genome shotgun (WGS) entry which is preliminary data.</text>
</comment>
<dbReference type="Gene3D" id="3.30.70.100">
    <property type="match status" value="1"/>
</dbReference>
<dbReference type="Pfam" id="PF03992">
    <property type="entry name" value="ABM"/>
    <property type="match status" value="1"/>
</dbReference>
<sequence length="249" mass="27672">MYIVSPLSQCASLEKRDKVRSLPTILWQNSNSGPQFLEHIARIAPVTLATEPDCLGYAWFLSAGDNNVVPSHWLRGFEVYESIEANQVAHRASDEYKAFQKAVGEEGLLARPSDLRFWRPAGIGFLTKKDQVVFSDQGGSVGKQYIITDELTPRHGSKGELLDILSGIAEAALNDESALSFWVQDRIGTDTGVLLEGIEDTLYLFLRCRDQASAEVFWGKTVASKLANLEFENRRTTTWIDSGIGFLGR</sequence>
<evidence type="ECO:0000313" key="3">
    <source>
        <dbReference type="Proteomes" id="UP001595075"/>
    </source>
</evidence>
<gene>
    <name evidence="2" type="ORF">VTL71DRAFT_1626</name>
</gene>
<evidence type="ECO:0000259" key="1">
    <source>
        <dbReference type="Pfam" id="PF03992"/>
    </source>
</evidence>
<dbReference type="InterPro" id="IPR007138">
    <property type="entry name" value="ABM_dom"/>
</dbReference>
<name>A0ABR4CCF6_9HELO</name>
<dbReference type="EMBL" id="JAZHXI010000010">
    <property type="protein sequence ID" value="KAL2067202.1"/>
    <property type="molecule type" value="Genomic_DNA"/>
</dbReference>
<reference evidence="2 3" key="1">
    <citation type="journal article" date="2024" name="Commun. Biol.">
        <title>Comparative genomic analysis of thermophilic fungi reveals convergent evolutionary adaptations and gene losses.</title>
        <authorList>
            <person name="Steindorff A.S."/>
            <person name="Aguilar-Pontes M.V."/>
            <person name="Robinson A.J."/>
            <person name="Andreopoulos B."/>
            <person name="LaButti K."/>
            <person name="Kuo A."/>
            <person name="Mondo S."/>
            <person name="Riley R."/>
            <person name="Otillar R."/>
            <person name="Haridas S."/>
            <person name="Lipzen A."/>
            <person name="Grimwood J."/>
            <person name="Schmutz J."/>
            <person name="Clum A."/>
            <person name="Reid I.D."/>
            <person name="Moisan M.C."/>
            <person name="Butler G."/>
            <person name="Nguyen T.T.M."/>
            <person name="Dewar K."/>
            <person name="Conant G."/>
            <person name="Drula E."/>
            <person name="Henrissat B."/>
            <person name="Hansel C."/>
            <person name="Singer S."/>
            <person name="Hutchinson M.I."/>
            <person name="de Vries R.P."/>
            <person name="Natvig D.O."/>
            <person name="Powell A.J."/>
            <person name="Tsang A."/>
            <person name="Grigoriev I.V."/>
        </authorList>
    </citation>
    <scope>NUCLEOTIDE SEQUENCE [LARGE SCALE GENOMIC DNA]</scope>
    <source>
        <strain evidence="2 3">CBS 494.80</strain>
    </source>
</reference>
<dbReference type="InterPro" id="IPR011008">
    <property type="entry name" value="Dimeric_a/b-barrel"/>
</dbReference>
<keyword evidence="3" id="KW-1185">Reference proteome</keyword>